<accession>A0A1J1I0X9</accession>
<dbReference type="Proteomes" id="UP000183832">
    <property type="component" value="Unassembled WGS sequence"/>
</dbReference>
<organism evidence="2 3">
    <name type="scientific">Clunio marinus</name>
    <dbReference type="NCBI Taxonomy" id="568069"/>
    <lineage>
        <taxon>Eukaryota</taxon>
        <taxon>Metazoa</taxon>
        <taxon>Ecdysozoa</taxon>
        <taxon>Arthropoda</taxon>
        <taxon>Hexapoda</taxon>
        <taxon>Insecta</taxon>
        <taxon>Pterygota</taxon>
        <taxon>Neoptera</taxon>
        <taxon>Endopterygota</taxon>
        <taxon>Diptera</taxon>
        <taxon>Nematocera</taxon>
        <taxon>Chironomoidea</taxon>
        <taxon>Chironomidae</taxon>
        <taxon>Clunio</taxon>
    </lineage>
</organism>
<feature type="region of interest" description="Disordered" evidence="1">
    <location>
        <begin position="57"/>
        <end position="79"/>
    </location>
</feature>
<dbReference type="AlphaFoldDB" id="A0A1J1I0X9"/>
<evidence type="ECO:0000313" key="2">
    <source>
        <dbReference type="EMBL" id="CRK93859.1"/>
    </source>
</evidence>
<sequence>MAIKTENHHTLLGARHDFTAHSISLFIAIDCQRSSAIVKKAIVQSSRTNTITNRAIISGSNGLHNPTPRKDAQTQLKEH</sequence>
<gene>
    <name evidence="2" type="ORF">CLUMA_CG007386</name>
</gene>
<evidence type="ECO:0000256" key="1">
    <source>
        <dbReference type="SAM" id="MobiDB-lite"/>
    </source>
</evidence>
<protein>
    <submittedName>
        <fullName evidence="2">CLUMA_CG007386, isoform A</fullName>
    </submittedName>
</protein>
<evidence type="ECO:0000313" key="3">
    <source>
        <dbReference type="Proteomes" id="UP000183832"/>
    </source>
</evidence>
<feature type="compositionally biased region" description="Basic and acidic residues" evidence="1">
    <location>
        <begin position="68"/>
        <end position="79"/>
    </location>
</feature>
<dbReference type="EMBL" id="CVRI01000038">
    <property type="protein sequence ID" value="CRK93859.1"/>
    <property type="molecule type" value="Genomic_DNA"/>
</dbReference>
<name>A0A1J1I0X9_9DIPT</name>
<keyword evidence="3" id="KW-1185">Reference proteome</keyword>
<proteinExistence type="predicted"/>
<reference evidence="2 3" key="1">
    <citation type="submission" date="2015-04" db="EMBL/GenBank/DDBJ databases">
        <authorList>
            <person name="Syromyatnikov M.Y."/>
            <person name="Popov V.N."/>
        </authorList>
    </citation>
    <scope>NUCLEOTIDE SEQUENCE [LARGE SCALE GENOMIC DNA]</scope>
</reference>